<dbReference type="GO" id="GO:0008168">
    <property type="term" value="F:methyltransferase activity"/>
    <property type="evidence" value="ECO:0007669"/>
    <property type="project" value="UniProtKB-KW"/>
</dbReference>
<keyword evidence="1" id="KW-0489">Methyltransferase</keyword>
<accession>A0A370PBX8</accession>
<dbReference type="InterPro" id="IPR029063">
    <property type="entry name" value="SAM-dependent_MTases_sf"/>
</dbReference>
<keyword evidence="1" id="KW-0808">Transferase</keyword>
<gene>
    <name evidence="1" type="ORF">M752DRAFT_328870</name>
</gene>
<dbReference type="PANTHER" id="PTHR43591:SF50">
    <property type="entry name" value="METHYLTRANSFERASE DOMAIN-CONTAINING PROTEIN-RELATED"/>
    <property type="match status" value="1"/>
</dbReference>
<dbReference type="EMBL" id="KZ851860">
    <property type="protein sequence ID" value="RDK39692.1"/>
    <property type="molecule type" value="Genomic_DNA"/>
</dbReference>
<keyword evidence="2" id="KW-1185">Reference proteome</keyword>
<protein>
    <submittedName>
        <fullName evidence="1">LaeA-like methyltransferase</fullName>
    </submittedName>
</protein>
<dbReference type="Proteomes" id="UP000254937">
    <property type="component" value="Unassembled WGS sequence"/>
</dbReference>
<sequence>MVTQDKYCFERDKKESESFLMQSRLDLQHRVLVKTSGDTLIHPSIPLNEIRSVADIATGTGIWLQDVSKFLDTAQIERYYHGFDISAEQFPENPGAIHFSVQDLTIPFPREHWGRYDLVHVRLLVAALEEADYKAAIANIYDILKPGGYLQWEEIDEETYLTEGYPVLSELHRCFDYGLTAEGKCFQASAKVYEKSRAAGFVGVERLCYNSHLNPDLRYEIEDRLTALIRTLYAFLLLRSKQVDTALVASQEAEKLVEQHRRLCAQGNSPPLKLMRVVGRKPLHSSLL</sequence>
<evidence type="ECO:0000313" key="2">
    <source>
        <dbReference type="Proteomes" id="UP000254937"/>
    </source>
</evidence>
<dbReference type="AlphaFoldDB" id="A0A370PBX8"/>
<proteinExistence type="predicted"/>
<dbReference type="Pfam" id="PF13489">
    <property type="entry name" value="Methyltransf_23"/>
    <property type="match status" value="1"/>
</dbReference>
<dbReference type="PANTHER" id="PTHR43591">
    <property type="entry name" value="METHYLTRANSFERASE"/>
    <property type="match status" value="1"/>
</dbReference>
<dbReference type="GO" id="GO:0032259">
    <property type="term" value="P:methylation"/>
    <property type="evidence" value="ECO:0007669"/>
    <property type="project" value="UniProtKB-KW"/>
</dbReference>
<organism evidence="1 2">
    <name type="scientific">Aspergillus phoenicis ATCC 13157</name>
    <dbReference type="NCBI Taxonomy" id="1353007"/>
    <lineage>
        <taxon>Eukaryota</taxon>
        <taxon>Fungi</taxon>
        <taxon>Dikarya</taxon>
        <taxon>Ascomycota</taxon>
        <taxon>Pezizomycotina</taxon>
        <taxon>Eurotiomycetes</taxon>
        <taxon>Eurotiomycetidae</taxon>
        <taxon>Eurotiales</taxon>
        <taxon>Aspergillaceae</taxon>
        <taxon>Aspergillus</taxon>
    </lineage>
</organism>
<name>A0A370PBX8_ASPPH</name>
<evidence type="ECO:0000313" key="1">
    <source>
        <dbReference type="EMBL" id="RDK39692.1"/>
    </source>
</evidence>
<dbReference type="CDD" id="cd02440">
    <property type="entry name" value="AdoMet_MTases"/>
    <property type="match status" value="1"/>
</dbReference>
<dbReference type="Gene3D" id="3.40.50.150">
    <property type="entry name" value="Vaccinia Virus protein VP39"/>
    <property type="match status" value="1"/>
</dbReference>
<reference evidence="1 2" key="1">
    <citation type="submission" date="2018-07" db="EMBL/GenBank/DDBJ databases">
        <title>Section-level genome sequencing of Aspergillus section Nigri to investigate inter- and intra-species variation.</title>
        <authorList>
            <consortium name="DOE Joint Genome Institute"/>
            <person name="Vesth T.C."/>
            <person name="Nybo J.L."/>
            <person name="Theobald S."/>
            <person name="Frisvad J.C."/>
            <person name="Larsen T.O."/>
            <person name="Nielsen K.F."/>
            <person name="Hoof J.B."/>
            <person name="Brandl J."/>
            <person name="Salamov A."/>
            <person name="Riley R."/>
            <person name="Gladden J.M."/>
            <person name="Phatale P."/>
            <person name="Nielsen M.T."/>
            <person name="Lyhne E.K."/>
            <person name="Kogle M.E."/>
            <person name="Strasser K."/>
            <person name="McDonnell E."/>
            <person name="Barry K."/>
            <person name="Clum A."/>
            <person name="Chen C."/>
            <person name="Nolan M."/>
            <person name="Sandor L."/>
            <person name="Kuo A."/>
            <person name="Lipzen A."/>
            <person name="Hainaut M."/>
            <person name="Drula E."/>
            <person name="Tsang A."/>
            <person name="Magnuson J.K."/>
            <person name="Henrissat B."/>
            <person name="Wiebenga A."/>
            <person name="Simmons B.A."/>
            <person name="Makela M.R."/>
            <person name="De vries R.P."/>
            <person name="Grigoriev I.V."/>
            <person name="Mortensen U.H."/>
            <person name="Baker S.E."/>
            <person name="Andersen M.R."/>
        </authorList>
    </citation>
    <scope>NUCLEOTIDE SEQUENCE [LARGE SCALE GENOMIC DNA]</scope>
    <source>
        <strain evidence="1 2">ATCC 13157</strain>
    </source>
</reference>
<dbReference type="SUPFAM" id="SSF53335">
    <property type="entry name" value="S-adenosyl-L-methionine-dependent methyltransferases"/>
    <property type="match status" value="1"/>
</dbReference>